<evidence type="ECO:0000313" key="8">
    <source>
        <dbReference type="EMBL" id="ATL89968.1"/>
    </source>
</evidence>
<evidence type="ECO:0000313" key="11">
    <source>
        <dbReference type="Proteomes" id="UP000261140"/>
    </source>
</evidence>
<evidence type="ECO:0000256" key="1">
    <source>
        <dbReference type="ARBA" id="ARBA00004496"/>
    </source>
</evidence>
<keyword evidence="2" id="KW-0813">Transport</keyword>
<dbReference type="PANTHER" id="PTHR45008">
    <property type="entry name" value="PTS SYSTEM GLUCOSE-SPECIFIC EIIA COMPONENT"/>
    <property type="match status" value="1"/>
</dbReference>
<protein>
    <submittedName>
        <fullName evidence="8">PTS glucose transporter subunit IIA</fullName>
    </submittedName>
</protein>
<evidence type="ECO:0000313" key="10">
    <source>
        <dbReference type="Proteomes" id="UP000223709"/>
    </source>
</evidence>
<dbReference type="PROSITE" id="PS00371">
    <property type="entry name" value="PTS_EIIA_TYPE_1_HIS"/>
    <property type="match status" value="1"/>
</dbReference>
<keyword evidence="4" id="KW-0808">Transferase</keyword>
<dbReference type="InterPro" id="IPR011055">
    <property type="entry name" value="Dup_hybrid_motif"/>
</dbReference>
<dbReference type="PROSITE" id="PS51093">
    <property type="entry name" value="PTS_EIIA_TYPE_1"/>
    <property type="match status" value="1"/>
</dbReference>
<gene>
    <name evidence="8" type="ORF">CRH10_06500</name>
    <name evidence="9" type="ORF">DWZ89_07170</name>
</gene>
<dbReference type="PANTHER" id="PTHR45008:SF1">
    <property type="entry name" value="PTS SYSTEM GLUCOSE-SPECIFIC EIIA COMPONENT"/>
    <property type="match status" value="1"/>
</dbReference>
<keyword evidence="3 8" id="KW-0762">Sugar transport</keyword>
<reference evidence="8 10" key="1">
    <citation type="submission" date="2017-10" db="EMBL/GenBank/DDBJ databases">
        <title>Complete Genome Sequence of Faecalibacterium prausnitzii isolated from the gut of healthy adult Indian.</title>
        <authorList>
            <person name="Bag S."/>
            <person name="Ghosh T.S."/>
            <person name="Das B."/>
        </authorList>
    </citation>
    <scope>NUCLEOTIDE SEQUENCE [LARGE SCALE GENOMIC DNA]</scope>
    <source>
        <strain evidence="8 10">Indica</strain>
    </source>
</reference>
<organism evidence="8 10">
    <name type="scientific">Faecalibacterium prausnitzii</name>
    <dbReference type="NCBI Taxonomy" id="853"/>
    <lineage>
        <taxon>Bacteria</taxon>
        <taxon>Bacillati</taxon>
        <taxon>Bacillota</taxon>
        <taxon>Clostridia</taxon>
        <taxon>Eubacteriales</taxon>
        <taxon>Oscillospiraceae</taxon>
        <taxon>Faecalibacterium</taxon>
    </lineage>
</organism>
<evidence type="ECO:0000313" key="9">
    <source>
        <dbReference type="EMBL" id="RGB71496.1"/>
    </source>
</evidence>
<evidence type="ECO:0000256" key="6">
    <source>
        <dbReference type="ARBA" id="ARBA00022777"/>
    </source>
</evidence>
<comment type="subcellular location">
    <subcellularLocation>
        <location evidence="1">Cytoplasm</location>
    </subcellularLocation>
</comment>
<dbReference type="AlphaFoldDB" id="A0A291TA27"/>
<keyword evidence="6" id="KW-0418">Kinase</keyword>
<dbReference type="Proteomes" id="UP000261140">
    <property type="component" value="Unassembled WGS sequence"/>
</dbReference>
<dbReference type="Proteomes" id="UP000223709">
    <property type="component" value="Chromosome"/>
</dbReference>
<dbReference type="EMBL" id="QVEQ01000004">
    <property type="protein sequence ID" value="RGB71496.1"/>
    <property type="molecule type" value="Genomic_DNA"/>
</dbReference>
<name>A0A291TA27_9FIRM</name>
<accession>A0A291TA27</accession>
<reference evidence="9 11" key="2">
    <citation type="submission" date="2018-08" db="EMBL/GenBank/DDBJ databases">
        <title>A genome reference for cultivated species of the human gut microbiota.</title>
        <authorList>
            <person name="Zou Y."/>
            <person name="Xue W."/>
            <person name="Luo G."/>
        </authorList>
    </citation>
    <scope>NUCLEOTIDE SEQUENCE [LARGE SCALE GENOMIC DNA]</scope>
    <source>
        <strain evidence="9 11">AF36-11AT</strain>
    </source>
</reference>
<dbReference type="Gene3D" id="2.70.70.10">
    <property type="entry name" value="Glucose Permease (Domain IIA)"/>
    <property type="match status" value="1"/>
</dbReference>
<dbReference type="GO" id="GO:0016301">
    <property type="term" value="F:kinase activity"/>
    <property type="evidence" value="ECO:0007669"/>
    <property type="project" value="UniProtKB-KW"/>
</dbReference>
<dbReference type="EMBL" id="CP023819">
    <property type="protein sequence ID" value="ATL89968.1"/>
    <property type="molecule type" value="Genomic_DNA"/>
</dbReference>
<evidence type="ECO:0000256" key="2">
    <source>
        <dbReference type="ARBA" id="ARBA00022448"/>
    </source>
</evidence>
<feature type="domain" description="PTS EIIA type-1" evidence="7">
    <location>
        <begin position="45"/>
        <end position="149"/>
    </location>
</feature>
<evidence type="ECO:0000256" key="4">
    <source>
        <dbReference type="ARBA" id="ARBA00022679"/>
    </source>
</evidence>
<dbReference type="InterPro" id="IPR001127">
    <property type="entry name" value="PTS_EIIA_1_perm"/>
</dbReference>
<evidence type="ECO:0000259" key="7">
    <source>
        <dbReference type="PROSITE" id="PS51093"/>
    </source>
</evidence>
<dbReference type="GO" id="GO:0009401">
    <property type="term" value="P:phosphoenolpyruvate-dependent sugar phosphotransferase system"/>
    <property type="evidence" value="ECO:0007669"/>
    <property type="project" value="UniProtKB-KW"/>
</dbReference>
<evidence type="ECO:0000256" key="3">
    <source>
        <dbReference type="ARBA" id="ARBA00022597"/>
    </source>
</evidence>
<sequence>MVCIMGFFDKLFGGKAASETKFSGQKMTVMLPIDGKVIPLEQLPDETFASAILGPGCGVEPTGDTVYAPFDGTVTQVPESLHAVGMMSDDGIELLIHVGMDTVEMKGQGFTSLTKEGAKVKAGTPLLKVDLEAIRAAGHPTATALIVTNSDDLPEISVAANGDAAAGTPVFKFKK</sequence>
<dbReference type="GO" id="GO:0005737">
    <property type="term" value="C:cytoplasm"/>
    <property type="evidence" value="ECO:0007669"/>
    <property type="project" value="UniProtKB-SubCell"/>
</dbReference>
<dbReference type="SUPFAM" id="SSF51261">
    <property type="entry name" value="Duplicated hybrid motif"/>
    <property type="match status" value="1"/>
</dbReference>
<dbReference type="InterPro" id="IPR050890">
    <property type="entry name" value="PTS_EIIA_component"/>
</dbReference>
<evidence type="ECO:0000256" key="5">
    <source>
        <dbReference type="ARBA" id="ARBA00022683"/>
    </source>
</evidence>
<dbReference type="NCBIfam" id="TIGR00830">
    <property type="entry name" value="PTBA"/>
    <property type="match status" value="1"/>
</dbReference>
<dbReference type="Pfam" id="PF00358">
    <property type="entry name" value="PTS_EIIA_1"/>
    <property type="match status" value="1"/>
</dbReference>
<proteinExistence type="predicted"/>
<keyword evidence="5" id="KW-0598">Phosphotransferase system</keyword>
<dbReference type="FunFam" id="2.70.70.10:FF:000001">
    <property type="entry name" value="PTS system glucose-specific IIA component"/>
    <property type="match status" value="1"/>
</dbReference>